<evidence type="ECO:0000313" key="8">
    <source>
        <dbReference type="Proteomes" id="UP000242146"/>
    </source>
</evidence>
<evidence type="ECO:0000256" key="3">
    <source>
        <dbReference type="ARBA" id="ARBA00022553"/>
    </source>
</evidence>
<evidence type="ECO:0000256" key="4">
    <source>
        <dbReference type="ARBA" id="ARBA00023054"/>
    </source>
</evidence>
<reference evidence="7 8" key="1">
    <citation type="submission" date="2016-07" db="EMBL/GenBank/DDBJ databases">
        <title>Pervasive Adenine N6-methylation of Active Genes in Fungi.</title>
        <authorList>
            <consortium name="DOE Joint Genome Institute"/>
            <person name="Mondo S.J."/>
            <person name="Dannebaum R.O."/>
            <person name="Kuo R.C."/>
            <person name="Labutti K."/>
            <person name="Haridas S."/>
            <person name="Kuo A."/>
            <person name="Salamov A."/>
            <person name="Ahrendt S.R."/>
            <person name="Lipzen A."/>
            <person name="Sullivan W."/>
            <person name="Andreopoulos W.B."/>
            <person name="Clum A."/>
            <person name="Lindquist E."/>
            <person name="Daum C."/>
            <person name="Ramamoorthy G.K."/>
            <person name="Gryganskyi A."/>
            <person name="Culley D."/>
            <person name="Magnuson J.K."/>
            <person name="James T.Y."/>
            <person name="O'Malley M.A."/>
            <person name="Stajich J.E."/>
            <person name="Spatafora J.W."/>
            <person name="Visel A."/>
            <person name="Grigoriev I.V."/>
        </authorList>
    </citation>
    <scope>NUCLEOTIDE SEQUENCE [LARGE SCALE GENOMIC DNA]</scope>
    <source>
        <strain evidence="7 8">NRRL 3301</strain>
    </source>
</reference>
<dbReference type="OrthoDB" id="2020852at2759"/>
<comment type="subcellular location">
    <subcellularLocation>
        <location evidence="1">Cytoplasm</location>
        <location evidence="1">Cytoskeleton</location>
        <location evidence="1">Microtubule organizing center</location>
    </subcellularLocation>
</comment>
<dbReference type="EMBL" id="MCGT01000054">
    <property type="protein sequence ID" value="ORX43567.1"/>
    <property type="molecule type" value="Genomic_DNA"/>
</dbReference>
<accession>A0A1X2G3A8</accession>
<keyword evidence="4" id="KW-0175">Coiled coil</keyword>
<organism evidence="7 8">
    <name type="scientific">Hesseltinella vesiculosa</name>
    <dbReference type="NCBI Taxonomy" id="101127"/>
    <lineage>
        <taxon>Eukaryota</taxon>
        <taxon>Fungi</taxon>
        <taxon>Fungi incertae sedis</taxon>
        <taxon>Mucoromycota</taxon>
        <taxon>Mucoromycotina</taxon>
        <taxon>Mucoromycetes</taxon>
        <taxon>Mucorales</taxon>
        <taxon>Cunninghamellaceae</taxon>
        <taxon>Hesseltinella</taxon>
    </lineage>
</organism>
<dbReference type="GO" id="GO:0005737">
    <property type="term" value="C:cytoplasm"/>
    <property type="evidence" value="ECO:0007669"/>
    <property type="project" value="UniProtKB-ARBA"/>
</dbReference>
<evidence type="ECO:0000313" key="7">
    <source>
        <dbReference type="EMBL" id="ORX43567.1"/>
    </source>
</evidence>
<evidence type="ECO:0000256" key="5">
    <source>
        <dbReference type="ARBA" id="ARBA00023212"/>
    </source>
</evidence>
<protein>
    <recommendedName>
        <fullName evidence="6">Pericentrin/AKAP-450 centrosomal targeting domain-containing protein</fullName>
    </recommendedName>
</protein>
<keyword evidence="8" id="KW-1185">Reference proteome</keyword>
<dbReference type="AlphaFoldDB" id="A0A1X2G3A8"/>
<dbReference type="InterPro" id="IPR019528">
    <property type="entry name" value="PACT_domain"/>
</dbReference>
<dbReference type="GO" id="GO:0005815">
    <property type="term" value="C:microtubule organizing center"/>
    <property type="evidence" value="ECO:0007669"/>
    <property type="project" value="UniProtKB-SubCell"/>
</dbReference>
<name>A0A1X2G3A8_9FUNG</name>
<dbReference type="Proteomes" id="UP000242146">
    <property type="component" value="Unassembled WGS sequence"/>
</dbReference>
<gene>
    <name evidence="7" type="ORF">DM01DRAFT_1411573</name>
</gene>
<dbReference type="Pfam" id="PF10495">
    <property type="entry name" value="PACT_coil_coil"/>
    <property type="match status" value="1"/>
</dbReference>
<evidence type="ECO:0000256" key="2">
    <source>
        <dbReference type="ARBA" id="ARBA00022490"/>
    </source>
</evidence>
<proteinExistence type="predicted"/>
<keyword evidence="5" id="KW-0206">Cytoskeleton</keyword>
<sequence length="232" mass="27115">MYAPTLHDHETASDKSSIYSRIQLHKHMAQSSMISEDPAIERSASQFAHRPTTLFDDEYLQSLPLSKNKHHEDKAEQDPDWADMVRHLQQENQTLLNSLGKCHDSLLRCRKDKAVLEEMLENQKKLTLDQELGEHLDMQTETSWHRSEIERFVEQVEHQQTLANRQRADLLFQKQYLLLANQALKASEQEAVTVLEELGVTKAKENLPAIRKWRACFWVLIAIQRFYLVLDN</sequence>
<evidence type="ECO:0000259" key="6">
    <source>
        <dbReference type="Pfam" id="PF10495"/>
    </source>
</evidence>
<feature type="domain" description="Pericentrin/AKAP-450 centrosomal targeting" evidence="6">
    <location>
        <begin position="165"/>
        <end position="225"/>
    </location>
</feature>
<keyword evidence="2" id="KW-0963">Cytoplasm</keyword>
<evidence type="ECO:0000256" key="1">
    <source>
        <dbReference type="ARBA" id="ARBA00004267"/>
    </source>
</evidence>
<keyword evidence="3" id="KW-0597">Phosphoprotein</keyword>
<comment type="caution">
    <text evidence="7">The sequence shown here is derived from an EMBL/GenBank/DDBJ whole genome shotgun (WGS) entry which is preliminary data.</text>
</comment>